<reference evidence="2 3" key="1">
    <citation type="journal article" date="2019" name="Nat. Ecol. Evol.">
        <title>Megaphylogeny resolves global patterns of mushroom evolution.</title>
        <authorList>
            <person name="Varga T."/>
            <person name="Krizsan K."/>
            <person name="Foldi C."/>
            <person name="Dima B."/>
            <person name="Sanchez-Garcia M."/>
            <person name="Sanchez-Ramirez S."/>
            <person name="Szollosi G.J."/>
            <person name="Szarkandi J.G."/>
            <person name="Papp V."/>
            <person name="Albert L."/>
            <person name="Andreopoulos W."/>
            <person name="Angelini C."/>
            <person name="Antonin V."/>
            <person name="Barry K.W."/>
            <person name="Bougher N.L."/>
            <person name="Buchanan P."/>
            <person name="Buyck B."/>
            <person name="Bense V."/>
            <person name="Catcheside P."/>
            <person name="Chovatia M."/>
            <person name="Cooper J."/>
            <person name="Damon W."/>
            <person name="Desjardin D."/>
            <person name="Finy P."/>
            <person name="Geml J."/>
            <person name="Haridas S."/>
            <person name="Hughes K."/>
            <person name="Justo A."/>
            <person name="Karasinski D."/>
            <person name="Kautmanova I."/>
            <person name="Kiss B."/>
            <person name="Kocsube S."/>
            <person name="Kotiranta H."/>
            <person name="LaButti K.M."/>
            <person name="Lechner B.E."/>
            <person name="Liimatainen K."/>
            <person name="Lipzen A."/>
            <person name="Lukacs Z."/>
            <person name="Mihaltcheva S."/>
            <person name="Morgado L.N."/>
            <person name="Niskanen T."/>
            <person name="Noordeloos M.E."/>
            <person name="Ohm R.A."/>
            <person name="Ortiz-Santana B."/>
            <person name="Ovrebo C."/>
            <person name="Racz N."/>
            <person name="Riley R."/>
            <person name="Savchenko A."/>
            <person name="Shiryaev A."/>
            <person name="Soop K."/>
            <person name="Spirin V."/>
            <person name="Szebenyi C."/>
            <person name="Tomsovsky M."/>
            <person name="Tulloss R.E."/>
            <person name="Uehling J."/>
            <person name="Grigoriev I.V."/>
            <person name="Vagvolgyi C."/>
            <person name="Papp T."/>
            <person name="Martin F.M."/>
            <person name="Miettinen O."/>
            <person name="Hibbett D.S."/>
            <person name="Nagy L.G."/>
        </authorList>
    </citation>
    <scope>NUCLEOTIDE SEQUENCE [LARGE SCALE GENOMIC DNA]</scope>
    <source>
        <strain evidence="2 3">CBS 121175</strain>
    </source>
</reference>
<evidence type="ECO:0000313" key="3">
    <source>
        <dbReference type="Proteomes" id="UP000307440"/>
    </source>
</evidence>
<proteinExistence type="predicted"/>
<dbReference type="EMBL" id="ML210312">
    <property type="protein sequence ID" value="TFK20102.1"/>
    <property type="molecule type" value="Genomic_DNA"/>
</dbReference>
<keyword evidence="3" id="KW-1185">Reference proteome</keyword>
<dbReference type="AlphaFoldDB" id="A0A5C3KJ60"/>
<dbReference type="PROSITE" id="PS51257">
    <property type="entry name" value="PROKAR_LIPOPROTEIN"/>
    <property type="match status" value="1"/>
</dbReference>
<sequence>MKSTSAAGVWVCVGSVGCGGGLGPAVPESEGGLSLSWLLPLGLVVPVGRREKWISRQTLLGVGVKADVAVDDETVPLAAPGDAGVHGNSAIGGVPISLMAVMPSFRLASSGSTRGYSLRVPNAPNIQQHRTAHSSNCKCVATGHPCRLNTSSARRFCVLLSGPKYAGHSSEGLPASFGNSSRPTSSKQSC</sequence>
<dbReference type="Proteomes" id="UP000307440">
    <property type="component" value="Unassembled WGS sequence"/>
</dbReference>
<gene>
    <name evidence="2" type="ORF">FA15DRAFT_673828</name>
</gene>
<organism evidence="2 3">
    <name type="scientific">Coprinopsis marcescibilis</name>
    <name type="common">Agaric fungus</name>
    <name type="synonym">Psathyrella marcescibilis</name>
    <dbReference type="NCBI Taxonomy" id="230819"/>
    <lineage>
        <taxon>Eukaryota</taxon>
        <taxon>Fungi</taxon>
        <taxon>Dikarya</taxon>
        <taxon>Basidiomycota</taxon>
        <taxon>Agaricomycotina</taxon>
        <taxon>Agaricomycetes</taxon>
        <taxon>Agaricomycetidae</taxon>
        <taxon>Agaricales</taxon>
        <taxon>Agaricineae</taxon>
        <taxon>Psathyrellaceae</taxon>
        <taxon>Coprinopsis</taxon>
    </lineage>
</organism>
<protein>
    <submittedName>
        <fullName evidence="2">Uncharacterized protein</fullName>
    </submittedName>
</protein>
<evidence type="ECO:0000256" key="1">
    <source>
        <dbReference type="SAM" id="MobiDB-lite"/>
    </source>
</evidence>
<feature type="region of interest" description="Disordered" evidence="1">
    <location>
        <begin position="170"/>
        <end position="190"/>
    </location>
</feature>
<accession>A0A5C3KJ60</accession>
<feature type="compositionally biased region" description="Polar residues" evidence="1">
    <location>
        <begin position="177"/>
        <end position="190"/>
    </location>
</feature>
<name>A0A5C3KJ60_COPMA</name>
<evidence type="ECO:0000313" key="2">
    <source>
        <dbReference type="EMBL" id="TFK20102.1"/>
    </source>
</evidence>